<evidence type="ECO:0000313" key="3">
    <source>
        <dbReference type="EMBL" id="KYK57276.1"/>
    </source>
</evidence>
<accession>A0A151GJL1</accession>
<feature type="compositionally biased region" description="Polar residues" evidence="1">
    <location>
        <begin position="335"/>
        <end position="345"/>
    </location>
</feature>
<feature type="region of interest" description="Disordered" evidence="1">
    <location>
        <begin position="1"/>
        <end position="464"/>
    </location>
</feature>
<dbReference type="PANTHER" id="PTHR11200">
    <property type="entry name" value="INOSITOL 5-PHOSPHATASE"/>
    <property type="match status" value="1"/>
</dbReference>
<feature type="compositionally biased region" description="Basic and acidic residues" evidence="1">
    <location>
        <begin position="319"/>
        <end position="332"/>
    </location>
</feature>
<gene>
    <name evidence="3" type="ORF">DCS_04283</name>
</gene>
<feature type="compositionally biased region" description="Basic and acidic residues" evidence="1">
    <location>
        <begin position="378"/>
        <end position="388"/>
    </location>
</feature>
<dbReference type="InterPro" id="IPR046985">
    <property type="entry name" value="IP5"/>
</dbReference>
<feature type="domain" description="Inositol polyphosphate-related phosphatase" evidence="2">
    <location>
        <begin position="798"/>
        <end position="1140"/>
    </location>
</feature>
<dbReference type="Gene3D" id="2.130.10.10">
    <property type="entry name" value="YVTN repeat-like/Quinoprotein amine dehydrogenase"/>
    <property type="match status" value="1"/>
</dbReference>
<dbReference type="Pfam" id="PF22669">
    <property type="entry name" value="Exo_endo_phos2"/>
    <property type="match status" value="1"/>
</dbReference>
<dbReference type="PANTHER" id="PTHR11200:SF240">
    <property type="entry name" value="INOSITOL POLYPHOSPHATE 5-PHOSPHATASE C9G1.10C-RELATED"/>
    <property type="match status" value="1"/>
</dbReference>
<feature type="compositionally biased region" description="Basic and acidic residues" evidence="1">
    <location>
        <begin position="197"/>
        <end position="206"/>
    </location>
</feature>
<dbReference type="Proteomes" id="UP000076580">
    <property type="component" value="Chromosome 02"/>
</dbReference>
<dbReference type="InterPro" id="IPR036691">
    <property type="entry name" value="Endo/exonu/phosph_ase_sf"/>
</dbReference>
<sequence length="1214" mass="133291">MPPTADDGPDGSSIKPVSSLLARFENMNQSTAAQPQASSQPISPAPKPVRLRTFKLPQDSSSSSAPQTPTKAAVPDSLAADRPSRPSALQEHGVPAQPTPTKPVPASKPQNLAMAQPPPALLVQPPQSPPKGRASAVASGGQSPFLDPVSVVGPDIPCGSLNSIGTPNRPLTPLSPRAAPKSPHLSSQPPSPPPPRRSVESRRDGKQPPPPPAPRVDRSATRSIPPGFPEARGGNPSIKAGISQETSPFGSPPGSPLVDEPRPILPARPRPHLQPDAFVASKTDPLGFEAPHAHHSLAANRVGLEPGINGHGGRNSPQRTRDNRDQPPKPKITEPYQQRASQQKTPGIAEMPPAKPLRPTKSGTHQPEILPASAPAGRRPDPDPEMTARHPPPPSNRQLAGAPSGHQSPERSYRDNQGILSPIPTTSKTSFTTSTVEPVAPKSKPPSQISTYPDGSSANRRPPHFKQGCSEIQTKYDTRTLDVCGELVCTTGVLTRVWNILDGEQLLSLAHTEGVRATAVAFKPGKDVDSEGAMLWIGTNIGEIMEVEIATQRILRSKGGVHTRCEVIRIYRHYNELWTLDDGGTLHVWGPDSDGVPNLAGQPHQSHKLPRGLTFSMVAGDELWHVVGKAIRVFSPSGGGAQPFQVLIRPLTAEGAGEVSAGTQMKTHPGQIFFGHVDGKISVFSTVDYSCLTIFNVSSWKINALAGVGMYMWAAYNTGKVCVYDIGENPWTVKKEWQAHDQPILKMKADPASSYRLDRVQVLSLGADNKVKVWDGLLQDDWLEEEIKSKDTSYCLFDELEATIMTWNAGASTPHSLRYSDEDASFFRDLVQSSGLPDIFVFGFQELVDLEDKTATAKRFLKSSKKKEGSEQERMSHQYRDWRDFLMKTLDEFTPADDLYHLLHSAPLVGLFTCIFVKSSLRDRIGNLSHAEVKRGMGGLHGNKGAIVVRFQVDDTSLCFFNCHLAAGQSQSNSRHNDVAAILDTNMFPAERNPDVRIDTYTGGGDGSMILDHELCIMNGDLNYRIDTMSRDTVVKAVKQGNLSKLLERDQLLVARRRNPAFRLRAFDELPITFAPTYKYDVGTDNYDTSEKRRSPAWCDRLLFRGRGRIQQLDYKRHEVRVSDHRPVTGSFRLWVKKINPRERADAWVESQQAFEELRQEETADENGRRALVYIVDVVQRWFIETILLAWKRTIFMVVQVLPGPANLEILVMP</sequence>
<proteinExistence type="predicted"/>
<dbReference type="Gene3D" id="3.60.10.10">
    <property type="entry name" value="Endonuclease/exonuclease/phosphatase"/>
    <property type="match status" value="1"/>
</dbReference>
<feature type="compositionally biased region" description="Low complexity" evidence="1">
    <location>
        <begin position="29"/>
        <end position="42"/>
    </location>
</feature>
<dbReference type="SUPFAM" id="SSF56219">
    <property type="entry name" value="DNase I-like"/>
    <property type="match status" value="1"/>
</dbReference>
<evidence type="ECO:0000259" key="2">
    <source>
        <dbReference type="SMART" id="SM00128"/>
    </source>
</evidence>
<dbReference type="STRING" id="98403.A0A151GJL1"/>
<dbReference type="InterPro" id="IPR015943">
    <property type="entry name" value="WD40/YVTN_repeat-like_dom_sf"/>
</dbReference>
<feature type="compositionally biased region" description="Polar residues" evidence="1">
    <location>
        <begin position="445"/>
        <end position="459"/>
    </location>
</feature>
<dbReference type="GO" id="GO:0004439">
    <property type="term" value="F:phosphatidylinositol-4,5-bisphosphate 5-phosphatase activity"/>
    <property type="evidence" value="ECO:0007669"/>
    <property type="project" value="TreeGrafter"/>
</dbReference>
<dbReference type="InterPro" id="IPR036322">
    <property type="entry name" value="WD40_repeat_dom_sf"/>
</dbReference>
<organism evidence="3 4">
    <name type="scientific">Drechmeria coniospora</name>
    <name type="common">Nematophagous fungus</name>
    <name type="synonym">Meria coniospora</name>
    <dbReference type="NCBI Taxonomy" id="98403"/>
    <lineage>
        <taxon>Eukaryota</taxon>
        <taxon>Fungi</taxon>
        <taxon>Dikarya</taxon>
        <taxon>Ascomycota</taxon>
        <taxon>Pezizomycotina</taxon>
        <taxon>Sordariomycetes</taxon>
        <taxon>Hypocreomycetidae</taxon>
        <taxon>Hypocreales</taxon>
        <taxon>Ophiocordycipitaceae</taxon>
        <taxon>Drechmeria</taxon>
    </lineage>
</organism>
<evidence type="ECO:0000313" key="4">
    <source>
        <dbReference type="Proteomes" id="UP000076580"/>
    </source>
</evidence>
<evidence type="ECO:0000256" key="1">
    <source>
        <dbReference type="SAM" id="MobiDB-lite"/>
    </source>
</evidence>
<dbReference type="InterPro" id="IPR000300">
    <property type="entry name" value="IPPc"/>
</dbReference>
<feature type="compositionally biased region" description="Low complexity" evidence="1">
    <location>
        <begin position="109"/>
        <end position="125"/>
    </location>
</feature>
<dbReference type="InParanoid" id="A0A151GJL1"/>
<dbReference type="GO" id="GO:0046856">
    <property type="term" value="P:phosphatidylinositol dephosphorylation"/>
    <property type="evidence" value="ECO:0007669"/>
    <property type="project" value="InterPro"/>
</dbReference>
<reference evidence="3 4" key="1">
    <citation type="journal article" date="2016" name="Sci. Rep.">
        <title>Insights into Adaptations to a Near-Obligate Nematode Endoparasitic Lifestyle from the Finished Genome of Drechmeria coniospora.</title>
        <authorList>
            <person name="Zhang L."/>
            <person name="Zhou Z."/>
            <person name="Guo Q."/>
            <person name="Fokkens L."/>
            <person name="Miskei M."/>
            <person name="Pocsi I."/>
            <person name="Zhang W."/>
            <person name="Chen M."/>
            <person name="Wang L."/>
            <person name="Sun Y."/>
            <person name="Donzelli B.G."/>
            <person name="Gibson D.M."/>
            <person name="Nelson D.R."/>
            <person name="Luo J.G."/>
            <person name="Rep M."/>
            <person name="Liu H."/>
            <person name="Yang S."/>
            <person name="Wang J."/>
            <person name="Krasnoff S.B."/>
            <person name="Xu Y."/>
            <person name="Molnar I."/>
            <person name="Lin M."/>
        </authorList>
    </citation>
    <scope>NUCLEOTIDE SEQUENCE [LARGE SCALE GENOMIC DNA]</scope>
    <source>
        <strain evidence="3 4">ARSEF 6962</strain>
    </source>
</reference>
<dbReference type="GeneID" id="63716926"/>
<dbReference type="FunFam" id="3.60.10.10:FF:000036">
    <property type="entry name" value="Inositol polyphosphate phosphatase, putative"/>
    <property type="match status" value="1"/>
</dbReference>
<dbReference type="SUPFAM" id="SSF50978">
    <property type="entry name" value="WD40 repeat-like"/>
    <property type="match status" value="1"/>
</dbReference>
<dbReference type="AlphaFoldDB" id="A0A151GJL1"/>
<feature type="compositionally biased region" description="Polar residues" evidence="1">
    <location>
        <begin position="58"/>
        <end position="70"/>
    </location>
</feature>
<protein>
    <submittedName>
        <fullName evidence="3">Inositol polyphosphate-related phosphatase</fullName>
    </submittedName>
</protein>
<name>A0A151GJL1_DRECN</name>
<comment type="caution">
    <text evidence="3">The sequence shown here is derived from an EMBL/GenBank/DDBJ whole genome shotgun (WGS) entry which is preliminary data.</text>
</comment>
<dbReference type="EMBL" id="LAYC01000002">
    <property type="protein sequence ID" value="KYK57276.1"/>
    <property type="molecule type" value="Genomic_DNA"/>
</dbReference>
<keyword evidence="4" id="KW-1185">Reference proteome</keyword>
<dbReference type="RefSeq" id="XP_040656628.1">
    <property type="nucleotide sequence ID" value="XM_040801595.1"/>
</dbReference>
<dbReference type="SMART" id="SM00128">
    <property type="entry name" value="IPPc"/>
    <property type="match status" value="1"/>
</dbReference>
<feature type="compositionally biased region" description="Low complexity" evidence="1">
    <location>
        <begin position="425"/>
        <end position="435"/>
    </location>
</feature>